<dbReference type="GO" id="GO:0010468">
    <property type="term" value="P:regulation of gene expression"/>
    <property type="evidence" value="ECO:0007669"/>
    <property type="project" value="InterPro"/>
</dbReference>
<gene>
    <name evidence="1" type="ORF">TIFTF001_010914</name>
</gene>
<protein>
    <submittedName>
        <fullName evidence="1">Uncharacterized protein</fullName>
    </submittedName>
</protein>
<proteinExistence type="predicted"/>
<dbReference type="EMBL" id="BTGU01000013">
    <property type="protein sequence ID" value="GMN41679.1"/>
    <property type="molecule type" value="Genomic_DNA"/>
</dbReference>
<comment type="caution">
    <text evidence="1">The sequence shown here is derived from an EMBL/GenBank/DDBJ whole genome shotgun (WGS) entry which is preliminary data.</text>
</comment>
<dbReference type="Proteomes" id="UP001187192">
    <property type="component" value="Unassembled WGS sequence"/>
</dbReference>
<dbReference type="InterPro" id="IPR039349">
    <property type="entry name" value="PRIN2"/>
</dbReference>
<sequence>MSLLYFPTTTTTNGPPIRIPPPLASAKTQSSAAFPLRFSTLSSKNGAVLCRSATKPFRNYTYPDPIPEFAESETSKFRDGLVKRLSKEKEIFGDDFDDVVEVCVEILSNFLHKEYGGPGTLLVEPFTDMMVALKERNLPGAPFAARASLLWAQNYVDQDWKNWISKPPTN</sequence>
<evidence type="ECO:0000313" key="1">
    <source>
        <dbReference type="EMBL" id="GMN41679.1"/>
    </source>
</evidence>
<reference evidence="1" key="1">
    <citation type="submission" date="2023-07" db="EMBL/GenBank/DDBJ databases">
        <title>draft genome sequence of fig (Ficus carica).</title>
        <authorList>
            <person name="Takahashi T."/>
            <person name="Nishimura K."/>
        </authorList>
    </citation>
    <scope>NUCLEOTIDE SEQUENCE</scope>
</reference>
<name>A0AA88DHS4_FICCA</name>
<dbReference type="PANTHER" id="PTHR35987:SF3">
    <property type="entry name" value="PROTEIN PLASTID REDOX INSENSITIVE 2-LIKE ISOFORM X1"/>
    <property type="match status" value="1"/>
</dbReference>
<keyword evidence="2" id="KW-1185">Reference proteome</keyword>
<evidence type="ECO:0000313" key="2">
    <source>
        <dbReference type="Proteomes" id="UP001187192"/>
    </source>
</evidence>
<dbReference type="PANTHER" id="PTHR35987">
    <property type="entry name" value="PROTEIN PLASTID REDOX INSENSITIVE 2, CHLOROPLASTIC-RELATED"/>
    <property type="match status" value="1"/>
</dbReference>
<organism evidence="1 2">
    <name type="scientific">Ficus carica</name>
    <name type="common">Common fig</name>
    <dbReference type="NCBI Taxonomy" id="3494"/>
    <lineage>
        <taxon>Eukaryota</taxon>
        <taxon>Viridiplantae</taxon>
        <taxon>Streptophyta</taxon>
        <taxon>Embryophyta</taxon>
        <taxon>Tracheophyta</taxon>
        <taxon>Spermatophyta</taxon>
        <taxon>Magnoliopsida</taxon>
        <taxon>eudicotyledons</taxon>
        <taxon>Gunneridae</taxon>
        <taxon>Pentapetalae</taxon>
        <taxon>rosids</taxon>
        <taxon>fabids</taxon>
        <taxon>Rosales</taxon>
        <taxon>Moraceae</taxon>
        <taxon>Ficeae</taxon>
        <taxon>Ficus</taxon>
    </lineage>
</organism>
<dbReference type="AlphaFoldDB" id="A0AA88DHS4"/>
<accession>A0AA88DHS4</accession>